<name>A0ABM6M2R6_9SPHN</name>
<evidence type="ECO:0008006" key="3">
    <source>
        <dbReference type="Google" id="ProtNLM"/>
    </source>
</evidence>
<dbReference type="EMBL" id="CP020083">
    <property type="protein sequence ID" value="ASR50242.1"/>
    <property type="molecule type" value="Genomic_DNA"/>
</dbReference>
<gene>
    <name evidence="1" type="ORF">B5J99_01110</name>
</gene>
<organism evidence="1 2">
    <name type="scientific">Blastomonas fulva</name>
    <dbReference type="NCBI Taxonomy" id="1550728"/>
    <lineage>
        <taxon>Bacteria</taxon>
        <taxon>Pseudomonadati</taxon>
        <taxon>Pseudomonadota</taxon>
        <taxon>Alphaproteobacteria</taxon>
        <taxon>Sphingomonadales</taxon>
        <taxon>Sphingomonadaceae</taxon>
        <taxon>Blastomonas</taxon>
    </lineage>
</organism>
<reference evidence="1 2" key="1">
    <citation type="submission" date="2017-03" db="EMBL/GenBank/DDBJ databases">
        <title>Complete genome sequence of Blastomonas fulva degrading microcsystin LR.</title>
        <authorList>
            <person name="Lee H.-g."/>
            <person name="Jin L."/>
            <person name="oh H.-M."/>
        </authorList>
    </citation>
    <scope>NUCLEOTIDE SEQUENCE [LARGE SCALE GENOMIC DNA]</scope>
    <source>
        <strain evidence="1 2">T2</strain>
    </source>
</reference>
<evidence type="ECO:0000313" key="1">
    <source>
        <dbReference type="EMBL" id="ASR50242.1"/>
    </source>
</evidence>
<dbReference type="Proteomes" id="UP000258016">
    <property type="component" value="Chromosome"/>
</dbReference>
<evidence type="ECO:0000313" key="2">
    <source>
        <dbReference type="Proteomes" id="UP000258016"/>
    </source>
</evidence>
<accession>A0ABM6M2R6</accession>
<protein>
    <recommendedName>
        <fullName evidence="3">Ribbon-helix-helix protein CopG domain-containing protein</fullName>
    </recommendedName>
</protein>
<dbReference type="GeneID" id="303484172"/>
<proteinExistence type="predicted"/>
<dbReference type="RefSeq" id="WP_117351191.1">
    <property type="nucleotide sequence ID" value="NZ_CP020083.1"/>
</dbReference>
<sequence>MKPVQYTVRLPATLNKALRKLAEQQGITPYAALRRSVVAGINAQANAPNPDAEIREMVAEVAAMGARLADLERMVDRTLFTACAAYCYARNAAAGGGKTDDIVLGEINRAYDRQRALAEGRS</sequence>
<keyword evidence="2" id="KW-1185">Reference proteome</keyword>